<organism evidence="2">
    <name type="scientific">Trypanosoma vivax (strain Y486)</name>
    <dbReference type="NCBI Taxonomy" id="1055687"/>
    <lineage>
        <taxon>Eukaryota</taxon>
        <taxon>Discoba</taxon>
        <taxon>Euglenozoa</taxon>
        <taxon>Kinetoplastea</taxon>
        <taxon>Metakinetoplastina</taxon>
        <taxon>Trypanosomatida</taxon>
        <taxon>Trypanosomatidae</taxon>
        <taxon>Trypanosoma</taxon>
        <taxon>Duttonella</taxon>
    </lineage>
</organism>
<gene>
    <name evidence="2" type="ORF">TVY486_1104940</name>
</gene>
<dbReference type="AlphaFoldDB" id="G0UB23"/>
<keyword evidence="1" id="KW-0812">Transmembrane</keyword>
<keyword evidence="1" id="KW-0472">Membrane</keyword>
<accession>G0UB23</accession>
<protein>
    <submittedName>
        <fullName evidence="2">Uncharacterized protein</fullName>
    </submittedName>
</protein>
<proteinExistence type="predicted"/>
<feature type="transmembrane region" description="Helical" evidence="1">
    <location>
        <begin position="12"/>
        <end position="33"/>
    </location>
</feature>
<reference evidence="2" key="1">
    <citation type="journal article" date="2012" name="Proc. Natl. Acad. Sci. U.S.A.">
        <title>Antigenic diversity is generated by distinct evolutionary mechanisms in African trypanosome species.</title>
        <authorList>
            <person name="Jackson A.P."/>
            <person name="Berry A."/>
            <person name="Aslett M."/>
            <person name="Allison H.C."/>
            <person name="Burton P."/>
            <person name="Vavrova-Anderson J."/>
            <person name="Brown R."/>
            <person name="Browne H."/>
            <person name="Corton N."/>
            <person name="Hauser H."/>
            <person name="Gamble J."/>
            <person name="Gilderthorp R."/>
            <person name="Marcello L."/>
            <person name="McQuillan J."/>
            <person name="Otto T.D."/>
            <person name="Quail M.A."/>
            <person name="Sanders M.J."/>
            <person name="van Tonder A."/>
            <person name="Ginger M.L."/>
            <person name="Field M.C."/>
            <person name="Barry J.D."/>
            <person name="Hertz-Fowler C."/>
            <person name="Berriman M."/>
        </authorList>
    </citation>
    <scope>NUCLEOTIDE SEQUENCE</scope>
    <source>
        <strain evidence="2">Y486</strain>
    </source>
</reference>
<evidence type="ECO:0000256" key="1">
    <source>
        <dbReference type="SAM" id="Phobius"/>
    </source>
</evidence>
<sequence length="376" mass="42144">MKDDTMFQGKSVCYYMFLVLFCSTGFVEGLGLAKLLARELVLRDVGNVTLTPTFTEGVKEHIKKLISANVSVHTYATPPDVVVVGVWLMKGSDHTAESLFEAADPSSPVLSRELIRDLSVLSLDELGAQPRKFELSTYCSYDNEVVGEGNTDFGHNNLTLSFQMATDPRLSLVSRLCRIFSFVDCSPVKLDAVGRNESLYVANVTVTSPDRNRCLLLLMNNVRYASSLYLEKITSVSVGGVVMYITPTLSVPVEDGQELYCASRYWYLTFLIILVPFSLFVGQKLYYRGVASGIKAVHAIECDIRGGVHYQGLVPTASQGDAQGMRDTDTDLRRHEQCHPQHIQQPYWMQHQVLQPQQQVMYYDPNAYWQYSGRPS</sequence>
<dbReference type="EMBL" id="HE573027">
    <property type="protein sequence ID" value="CCC53010.1"/>
    <property type="molecule type" value="Genomic_DNA"/>
</dbReference>
<feature type="transmembrane region" description="Helical" evidence="1">
    <location>
        <begin position="228"/>
        <end position="245"/>
    </location>
</feature>
<feature type="transmembrane region" description="Helical" evidence="1">
    <location>
        <begin position="265"/>
        <end position="282"/>
    </location>
</feature>
<dbReference type="OMA" id="VRAMEWD"/>
<evidence type="ECO:0000313" key="2">
    <source>
        <dbReference type="EMBL" id="CCC53010.1"/>
    </source>
</evidence>
<keyword evidence="1" id="KW-1133">Transmembrane helix</keyword>
<name>G0UB23_TRYVY</name>
<dbReference type="VEuPathDB" id="TriTrypDB:TvY486_1104940"/>